<keyword evidence="1" id="KW-0812">Transmembrane</keyword>
<protein>
    <submittedName>
        <fullName evidence="2">Uncharacterized protein</fullName>
    </submittedName>
</protein>
<evidence type="ECO:0000256" key="1">
    <source>
        <dbReference type="SAM" id="Phobius"/>
    </source>
</evidence>
<keyword evidence="3" id="KW-1185">Reference proteome</keyword>
<sequence length="178" mass="17953">MRDGGVGCAFVATHYDGPGPVLAGTRRRAGRGFGATDGKWAVGSRAPAMTGAPAWAARAAAVLGVLGAVWHLALAGHHAGHGLVLSAGLLLLSIVCARCGVHLWRRPSDGAAWRDLVVLAIVMTAMHAAAGGFTPLAVAVPAAQVGLALTALVTSRKAASRLGRSPVNARLHEPVAGE</sequence>
<dbReference type="Proteomes" id="UP000609879">
    <property type="component" value="Unassembled WGS sequence"/>
</dbReference>
<feature type="transmembrane region" description="Helical" evidence="1">
    <location>
        <begin position="55"/>
        <end position="73"/>
    </location>
</feature>
<proteinExistence type="predicted"/>
<feature type="transmembrane region" description="Helical" evidence="1">
    <location>
        <begin position="79"/>
        <end position="101"/>
    </location>
</feature>
<keyword evidence="1" id="KW-1133">Transmembrane helix</keyword>
<organism evidence="2 3">
    <name type="scientific">Paractinoplanes deccanensis</name>
    <dbReference type="NCBI Taxonomy" id="113561"/>
    <lineage>
        <taxon>Bacteria</taxon>
        <taxon>Bacillati</taxon>
        <taxon>Actinomycetota</taxon>
        <taxon>Actinomycetes</taxon>
        <taxon>Micromonosporales</taxon>
        <taxon>Micromonosporaceae</taxon>
        <taxon>Paractinoplanes</taxon>
    </lineage>
</organism>
<reference evidence="2 3" key="1">
    <citation type="submission" date="2021-01" db="EMBL/GenBank/DDBJ databases">
        <title>Whole genome shotgun sequence of Actinoplanes deccanensis NBRC 13994.</title>
        <authorList>
            <person name="Komaki H."/>
            <person name="Tamura T."/>
        </authorList>
    </citation>
    <scope>NUCLEOTIDE SEQUENCE [LARGE SCALE GENOMIC DNA]</scope>
    <source>
        <strain evidence="2 3">NBRC 13994</strain>
    </source>
</reference>
<evidence type="ECO:0000313" key="2">
    <source>
        <dbReference type="EMBL" id="GID80965.1"/>
    </source>
</evidence>
<keyword evidence="1" id="KW-0472">Membrane</keyword>
<name>A0ABQ3YM12_9ACTN</name>
<feature type="transmembrane region" description="Helical" evidence="1">
    <location>
        <begin position="113"/>
        <end position="130"/>
    </location>
</feature>
<evidence type="ECO:0000313" key="3">
    <source>
        <dbReference type="Proteomes" id="UP000609879"/>
    </source>
</evidence>
<gene>
    <name evidence="2" type="ORF">Ade02nite_96060</name>
</gene>
<accession>A0ABQ3YM12</accession>
<dbReference type="EMBL" id="BOMI01000214">
    <property type="protein sequence ID" value="GID80965.1"/>
    <property type="molecule type" value="Genomic_DNA"/>
</dbReference>
<comment type="caution">
    <text evidence="2">The sequence shown here is derived from an EMBL/GenBank/DDBJ whole genome shotgun (WGS) entry which is preliminary data.</text>
</comment>